<gene>
    <name evidence="2" type="primary">PGBD4</name>
    <name evidence="2" type="ORF">EVAR_28632_1</name>
</gene>
<evidence type="ECO:0000259" key="1">
    <source>
        <dbReference type="Pfam" id="PF13843"/>
    </source>
</evidence>
<dbReference type="Pfam" id="PF13843">
    <property type="entry name" value="DDE_Tnp_1_7"/>
    <property type="match status" value="1"/>
</dbReference>
<sequence>MVQATNNYAHRMAGPLQKHARFRYWKDTTIAEMRKFVGLLLYMGLTKLPTIAHYWKLDPLYNLPLFRQIMSRNRFQILLRYLHFSENDDSSTSRLHKIQPILDRFNNIMADLYYPEADLSIDESMVLWRGRLVFRQYIKNKKHKYGVKLYELCESSGIVMKIRVYKGKVKDHHLVFCTARKLY</sequence>
<evidence type="ECO:0000313" key="2">
    <source>
        <dbReference type="EMBL" id="GBP66764.1"/>
    </source>
</evidence>
<evidence type="ECO:0000313" key="3">
    <source>
        <dbReference type="Proteomes" id="UP000299102"/>
    </source>
</evidence>
<reference evidence="2 3" key="1">
    <citation type="journal article" date="2019" name="Commun. Biol.">
        <title>The bagworm genome reveals a unique fibroin gene that provides high tensile strength.</title>
        <authorList>
            <person name="Kono N."/>
            <person name="Nakamura H."/>
            <person name="Ohtoshi R."/>
            <person name="Tomita M."/>
            <person name="Numata K."/>
            <person name="Arakawa K."/>
        </authorList>
    </citation>
    <scope>NUCLEOTIDE SEQUENCE [LARGE SCALE GENOMIC DNA]</scope>
</reference>
<dbReference type="EMBL" id="BGZK01000966">
    <property type="protein sequence ID" value="GBP66764.1"/>
    <property type="molecule type" value="Genomic_DNA"/>
</dbReference>
<dbReference type="PANTHER" id="PTHR46599:SF3">
    <property type="entry name" value="PIGGYBAC TRANSPOSABLE ELEMENT-DERIVED PROTEIN 4"/>
    <property type="match status" value="1"/>
</dbReference>
<comment type="caution">
    <text evidence="2">The sequence shown here is derived from an EMBL/GenBank/DDBJ whole genome shotgun (WGS) entry which is preliminary data.</text>
</comment>
<dbReference type="AlphaFoldDB" id="A0A4C1XVW4"/>
<feature type="domain" description="PiggyBac transposable element-derived protein" evidence="1">
    <location>
        <begin position="1"/>
        <end position="170"/>
    </location>
</feature>
<accession>A0A4C1XVW4</accession>
<protein>
    <submittedName>
        <fullName evidence="2">PiggyBac transposable element-derived protein 4</fullName>
    </submittedName>
</protein>
<dbReference type="STRING" id="151549.A0A4C1XVW4"/>
<organism evidence="2 3">
    <name type="scientific">Eumeta variegata</name>
    <name type="common">Bagworm moth</name>
    <name type="synonym">Eumeta japonica</name>
    <dbReference type="NCBI Taxonomy" id="151549"/>
    <lineage>
        <taxon>Eukaryota</taxon>
        <taxon>Metazoa</taxon>
        <taxon>Ecdysozoa</taxon>
        <taxon>Arthropoda</taxon>
        <taxon>Hexapoda</taxon>
        <taxon>Insecta</taxon>
        <taxon>Pterygota</taxon>
        <taxon>Neoptera</taxon>
        <taxon>Endopterygota</taxon>
        <taxon>Lepidoptera</taxon>
        <taxon>Glossata</taxon>
        <taxon>Ditrysia</taxon>
        <taxon>Tineoidea</taxon>
        <taxon>Psychidae</taxon>
        <taxon>Oiketicinae</taxon>
        <taxon>Eumeta</taxon>
    </lineage>
</organism>
<dbReference type="InterPro" id="IPR029526">
    <property type="entry name" value="PGBD"/>
</dbReference>
<dbReference type="OrthoDB" id="5876240at2759"/>
<keyword evidence="3" id="KW-1185">Reference proteome</keyword>
<name>A0A4C1XVW4_EUMVA</name>
<dbReference type="PANTHER" id="PTHR46599">
    <property type="entry name" value="PIGGYBAC TRANSPOSABLE ELEMENT-DERIVED PROTEIN 4"/>
    <property type="match status" value="1"/>
</dbReference>
<dbReference type="Proteomes" id="UP000299102">
    <property type="component" value="Unassembled WGS sequence"/>
</dbReference>
<proteinExistence type="predicted"/>